<protein>
    <submittedName>
        <fullName evidence="2">Uncharacterized protein</fullName>
    </submittedName>
</protein>
<dbReference type="AlphaFoldDB" id="H2ZG60"/>
<evidence type="ECO:0000313" key="3">
    <source>
        <dbReference type="Proteomes" id="UP000007875"/>
    </source>
</evidence>
<proteinExistence type="predicted"/>
<organism evidence="2 3">
    <name type="scientific">Ciona savignyi</name>
    <name type="common">Pacific transparent sea squirt</name>
    <dbReference type="NCBI Taxonomy" id="51511"/>
    <lineage>
        <taxon>Eukaryota</taxon>
        <taxon>Metazoa</taxon>
        <taxon>Chordata</taxon>
        <taxon>Tunicata</taxon>
        <taxon>Ascidiacea</taxon>
        <taxon>Phlebobranchia</taxon>
        <taxon>Cionidae</taxon>
        <taxon>Ciona</taxon>
    </lineage>
</organism>
<evidence type="ECO:0000256" key="1">
    <source>
        <dbReference type="SAM" id="MobiDB-lite"/>
    </source>
</evidence>
<dbReference type="HOGENOM" id="CLU_2102369_0_0_1"/>
<feature type="compositionally biased region" description="Low complexity" evidence="1">
    <location>
        <begin position="51"/>
        <end position="66"/>
    </location>
</feature>
<evidence type="ECO:0000313" key="2">
    <source>
        <dbReference type="Ensembl" id="ENSCSAVP00000016576.1"/>
    </source>
</evidence>
<dbReference type="InParanoid" id="H2ZG60"/>
<name>H2ZG60_CIOSA</name>
<dbReference type="Proteomes" id="UP000007875">
    <property type="component" value="Unassembled WGS sequence"/>
</dbReference>
<reference evidence="2" key="3">
    <citation type="submission" date="2025-09" db="UniProtKB">
        <authorList>
            <consortium name="Ensembl"/>
        </authorList>
    </citation>
    <scope>IDENTIFICATION</scope>
</reference>
<feature type="region of interest" description="Disordered" evidence="1">
    <location>
        <begin position="1"/>
        <end position="116"/>
    </location>
</feature>
<reference evidence="3" key="1">
    <citation type="submission" date="2003-08" db="EMBL/GenBank/DDBJ databases">
        <authorList>
            <person name="Birren B."/>
            <person name="Nusbaum C."/>
            <person name="Abebe A."/>
            <person name="Abouelleil A."/>
            <person name="Adekoya E."/>
            <person name="Ait-zahra M."/>
            <person name="Allen N."/>
            <person name="Allen T."/>
            <person name="An P."/>
            <person name="Anderson M."/>
            <person name="Anderson S."/>
            <person name="Arachchi H."/>
            <person name="Armbruster J."/>
            <person name="Bachantsang P."/>
            <person name="Baldwin J."/>
            <person name="Barry A."/>
            <person name="Bayul T."/>
            <person name="Blitshsteyn B."/>
            <person name="Bloom T."/>
            <person name="Blye J."/>
            <person name="Boguslavskiy L."/>
            <person name="Borowsky M."/>
            <person name="Boukhgalter B."/>
            <person name="Brunache A."/>
            <person name="Butler J."/>
            <person name="Calixte N."/>
            <person name="Calvo S."/>
            <person name="Camarata J."/>
            <person name="Campo K."/>
            <person name="Chang J."/>
            <person name="Cheshatsang Y."/>
            <person name="Citroen M."/>
            <person name="Collymore A."/>
            <person name="Considine T."/>
            <person name="Cook A."/>
            <person name="Cooke P."/>
            <person name="Corum B."/>
            <person name="Cuomo C."/>
            <person name="David R."/>
            <person name="Dawoe T."/>
            <person name="Degray S."/>
            <person name="Dodge S."/>
            <person name="Dooley K."/>
            <person name="Dorje P."/>
            <person name="Dorjee K."/>
            <person name="Dorris L."/>
            <person name="Duffey N."/>
            <person name="Dupes A."/>
            <person name="Elkins T."/>
            <person name="Engels R."/>
            <person name="Erickson J."/>
            <person name="Farina A."/>
            <person name="Faro S."/>
            <person name="Ferreira P."/>
            <person name="Fischer H."/>
            <person name="Fitzgerald M."/>
            <person name="Foley K."/>
            <person name="Gage D."/>
            <person name="Galagan J."/>
            <person name="Gearin G."/>
            <person name="Gnerre S."/>
            <person name="Gnirke A."/>
            <person name="Goyette A."/>
            <person name="Graham J."/>
            <person name="Grandbois E."/>
            <person name="Gyaltsen K."/>
            <person name="Hafez N."/>
            <person name="Hagopian D."/>
            <person name="Hagos B."/>
            <person name="Hall J."/>
            <person name="Hatcher B."/>
            <person name="Heller A."/>
            <person name="Higgins H."/>
            <person name="Honan T."/>
            <person name="Horn A."/>
            <person name="Houde N."/>
            <person name="Hughes L."/>
            <person name="Hulme W."/>
            <person name="Husby E."/>
            <person name="Iliev I."/>
            <person name="Jaffe D."/>
            <person name="Jones C."/>
            <person name="Kamal M."/>
            <person name="Kamat A."/>
            <person name="Kamvysselis M."/>
            <person name="Karlsson E."/>
            <person name="Kells C."/>
            <person name="Kieu A."/>
            <person name="Kisner P."/>
            <person name="Kodira C."/>
            <person name="Kulbokas E."/>
            <person name="Labutti K."/>
            <person name="Lama D."/>
            <person name="Landers T."/>
            <person name="Leger J."/>
            <person name="Levine S."/>
            <person name="Lewis D."/>
            <person name="Lewis T."/>
            <person name="Lindblad-toh K."/>
            <person name="Liu X."/>
            <person name="Lokyitsang T."/>
            <person name="Lokyitsang Y."/>
            <person name="Lucien O."/>
            <person name="Lui A."/>
            <person name="Ma L.J."/>
            <person name="Mabbitt R."/>
            <person name="Macdonald J."/>
            <person name="Maclean C."/>
            <person name="Major J."/>
            <person name="Manning J."/>
            <person name="Marabella R."/>
            <person name="Maru K."/>
            <person name="Matthews C."/>
            <person name="Mauceli E."/>
            <person name="Mccarthy M."/>
            <person name="Mcdonough S."/>
            <person name="Mcghee T."/>
            <person name="Meldrim J."/>
            <person name="Meneus L."/>
            <person name="Mesirov J."/>
            <person name="Mihalev A."/>
            <person name="Mihova T."/>
            <person name="Mikkelsen T."/>
            <person name="Mlenga V."/>
            <person name="Moru K."/>
            <person name="Mozes J."/>
            <person name="Mulrain L."/>
            <person name="Munson G."/>
            <person name="Naylor J."/>
            <person name="Newes C."/>
            <person name="Nguyen C."/>
            <person name="Nguyen N."/>
            <person name="Nguyen T."/>
            <person name="Nicol R."/>
            <person name="Nielsen C."/>
            <person name="Nizzari M."/>
            <person name="Norbu C."/>
            <person name="Norbu N."/>
            <person name="O'donnell P."/>
            <person name="Okoawo O."/>
            <person name="O'leary S."/>
            <person name="Omotosho B."/>
            <person name="O'neill K."/>
            <person name="Osman S."/>
            <person name="Parker S."/>
            <person name="Perrin D."/>
            <person name="Phunkhang P."/>
            <person name="Piqani B."/>
            <person name="Purcell S."/>
            <person name="Rachupka T."/>
            <person name="Ramasamy U."/>
            <person name="Rameau R."/>
            <person name="Ray V."/>
            <person name="Raymond C."/>
            <person name="Retta R."/>
            <person name="Richardson S."/>
            <person name="Rise C."/>
            <person name="Rodriguez J."/>
            <person name="Rogers J."/>
            <person name="Rogov P."/>
            <person name="Rutman M."/>
            <person name="Schupbach R."/>
            <person name="Seaman C."/>
            <person name="Settipalli S."/>
            <person name="Sharpe T."/>
            <person name="Sheridan J."/>
            <person name="Sherpa N."/>
            <person name="Shi J."/>
            <person name="Smirnov S."/>
            <person name="Smith C."/>
            <person name="Sougnez C."/>
            <person name="Spencer B."/>
            <person name="Stalker J."/>
            <person name="Stange-thomann N."/>
            <person name="Stavropoulos S."/>
            <person name="Stetson K."/>
            <person name="Stone C."/>
            <person name="Stone S."/>
            <person name="Stubbs M."/>
            <person name="Talamas J."/>
            <person name="Tchuinga P."/>
            <person name="Tenzing P."/>
            <person name="Tesfaye S."/>
            <person name="Theodore J."/>
            <person name="Thoulutsang Y."/>
            <person name="Topham K."/>
            <person name="Towey S."/>
            <person name="Tsamla T."/>
            <person name="Tsomo N."/>
            <person name="Vallee D."/>
            <person name="Vassiliev H."/>
            <person name="Venkataraman V."/>
            <person name="Vinson J."/>
            <person name="Vo A."/>
            <person name="Wade C."/>
            <person name="Wang S."/>
            <person name="Wangchuk T."/>
            <person name="Wangdi T."/>
            <person name="Whittaker C."/>
            <person name="Wilkinson J."/>
            <person name="Wu Y."/>
            <person name="Wyman D."/>
            <person name="Yadav S."/>
            <person name="Yang S."/>
            <person name="Yang X."/>
            <person name="Yeager S."/>
            <person name="Yee E."/>
            <person name="Young G."/>
            <person name="Zainoun J."/>
            <person name="Zembeck L."/>
            <person name="Zimmer A."/>
            <person name="Zody M."/>
            <person name="Lander E."/>
        </authorList>
    </citation>
    <scope>NUCLEOTIDE SEQUENCE [LARGE SCALE GENOMIC DNA]</scope>
</reference>
<feature type="compositionally biased region" description="Polar residues" evidence="1">
    <location>
        <begin position="1"/>
        <end position="21"/>
    </location>
</feature>
<sequence>MMSPQGYPQTQQSPAYQGYGTSSPAPSERRPSRQGSHPSAQQTDPGGRQGAAAAAAAAMVAAAHSAQPMTPQAAPRNPTPSYYPPSNPQTTRPQYNMQGGEMYPQNMGFPRMPHPG</sequence>
<accession>H2ZG60</accession>
<reference evidence="2" key="2">
    <citation type="submission" date="2025-08" db="UniProtKB">
        <authorList>
            <consortium name="Ensembl"/>
        </authorList>
    </citation>
    <scope>IDENTIFICATION</scope>
</reference>
<feature type="compositionally biased region" description="Polar residues" evidence="1">
    <location>
        <begin position="34"/>
        <end position="44"/>
    </location>
</feature>
<feature type="compositionally biased region" description="Pro residues" evidence="1">
    <location>
        <begin position="77"/>
        <end position="87"/>
    </location>
</feature>
<keyword evidence="3" id="KW-1185">Reference proteome</keyword>
<dbReference type="Ensembl" id="ENSCSAVT00000016757.1">
    <property type="protein sequence ID" value="ENSCSAVP00000016576.1"/>
    <property type="gene ID" value="ENSCSAVG00000009750.1"/>
</dbReference>